<name>A0ABY7RZL5_9FLAO</name>
<dbReference type="InterPro" id="IPR010321">
    <property type="entry name" value="DUF922"/>
</dbReference>
<proteinExistence type="predicted"/>
<evidence type="ECO:0000313" key="3">
    <source>
        <dbReference type="Proteomes" id="UP001202717"/>
    </source>
</evidence>
<keyword evidence="3" id="KW-1185">Reference proteome</keyword>
<feature type="signal peptide" evidence="1">
    <location>
        <begin position="1"/>
        <end position="17"/>
    </location>
</feature>
<dbReference type="Proteomes" id="UP001202717">
    <property type="component" value="Chromosome"/>
</dbReference>
<gene>
    <name evidence="2" type="ORF">MUN68_003055</name>
</gene>
<reference evidence="2 3" key="1">
    <citation type="submission" date="2023-01" db="EMBL/GenBank/DDBJ databases">
        <title>Psychroserpens ponticola sp. nov., isolated from seawater.</title>
        <authorList>
            <person name="Kristyanto S."/>
            <person name="Jung J."/>
            <person name="Kim J.M."/>
            <person name="Jeon C.O."/>
        </authorList>
    </citation>
    <scope>NUCLEOTIDE SEQUENCE [LARGE SCALE GENOMIC DNA]</scope>
    <source>
        <strain evidence="2 3">MSW6</strain>
    </source>
</reference>
<dbReference type="RefSeq" id="WP_249995247.1">
    <property type="nucleotide sequence ID" value="NZ_CP116221.1"/>
</dbReference>
<accession>A0ABY7RZL5</accession>
<keyword evidence="1" id="KW-0732">Signal</keyword>
<organism evidence="2 3">
    <name type="scientific">Psychroserpens ponticola</name>
    <dbReference type="NCBI Taxonomy" id="2932268"/>
    <lineage>
        <taxon>Bacteria</taxon>
        <taxon>Pseudomonadati</taxon>
        <taxon>Bacteroidota</taxon>
        <taxon>Flavobacteriia</taxon>
        <taxon>Flavobacteriales</taxon>
        <taxon>Flavobacteriaceae</taxon>
        <taxon>Psychroserpens</taxon>
    </lineage>
</organism>
<dbReference type="EMBL" id="CP116221">
    <property type="protein sequence ID" value="WCO02478.1"/>
    <property type="molecule type" value="Genomic_DNA"/>
</dbReference>
<sequence>MLTRFFLILALCLNSSAKNEDTISWNESNKLSWADFKGPKDTSSDAAAVTASGITFSYAVRKTDDRITGFDAEVFAHFYPESSWFIKDRCNDYILAHEQLHFDITELHVRIFRYRLAQLEASQNIKTKLNEVHKTVNKELSDMQHQYDSQSRNSINKEEQAKWTSYVAENLQKFAVYKSE</sequence>
<protein>
    <recommendedName>
        <fullName evidence="4">DUF922 domain-containing protein</fullName>
    </recommendedName>
</protein>
<dbReference type="Pfam" id="PF06037">
    <property type="entry name" value="DUF922"/>
    <property type="match status" value="1"/>
</dbReference>
<evidence type="ECO:0000256" key="1">
    <source>
        <dbReference type="SAM" id="SignalP"/>
    </source>
</evidence>
<feature type="chain" id="PRO_5047430611" description="DUF922 domain-containing protein" evidence="1">
    <location>
        <begin position="18"/>
        <end position="180"/>
    </location>
</feature>
<evidence type="ECO:0000313" key="2">
    <source>
        <dbReference type="EMBL" id="WCO02478.1"/>
    </source>
</evidence>
<evidence type="ECO:0008006" key="4">
    <source>
        <dbReference type="Google" id="ProtNLM"/>
    </source>
</evidence>